<dbReference type="InterPro" id="IPR023296">
    <property type="entry name" value="Glyco_hydro_beta-prop_sf"/>
</dbReference>
<sequence length="413" mass="42503">MPRLVPGQTTAAPEEGANGSNSNSGSNTTSGGSTSSGSNSKTPLLAVDFPDPCIVRDPLSGTWYGFGTGSWQSVLSDSTGTTTFKNIQAASAPALGGPWTYLPDANPLPTAGNWTSYPQENPTTDTLTWAPSVVRINLTAAGDTSQTYQYVMYYSALHPSTTINITTSAANPVDNTTIVTNTTVTTTDTTLHCIGAALSPPNEPLGPYTPLPTPLICPLSQGGAIDPSGFVDPATGRRYILYKVDGNSLGGGGECNNGVSPERGTPIMLQEVDALDGVTLIGEPVQVLDRDAAVDGPLVEAPELALLNGDKDDDDGGVYVLLYSNHCWDGPLYSVNYAVSKVADGGSVKGPFKRAVGAKPLIQTGDGFNITAPGGAAWAEGGGWIVFHGNCEQGRCLFGAAIAAATNGNVTVS</sequence>
<dbReference type="CDD" id="cd08999">
    <property type="entry name" value="GH43_ABN-like"/>
    <property type="match status" value="1"/>
</dbReference>
<evidence type="ECO:0000313" key="3">
    <source>
        <dbReference type="Proteomes" id="UP000008066"/>
    </source>
</evidence>
<dbReference type="EMBL" id="GL988047">
    <property type="protein sequence ID" value="EGS17340.1"/>
    <property type="molecule type" value="Genomic_DNA"/>
</dbReference>
<evidence type="ECO:0000256" key="1">
    <source>
        <dbReference type="SAM" id="MobiDB-lite"/>
    </source>
</evidence>
<dbReference type="RefSeq" id="XP_006696958.1">
    <property type="nucleotide sequence ID" value="XM_006696895.1"/>
</dbReference>
<dbReference type="OMA" id="DPSFMKA"/>
<dbReference type="GO" id="GO:0016787">
    <property type="term" value="F:hydrolase activity"/>
    <property type="evidence" value="ECO:0007669"/>
    <property type="project" value="UniProtKB-KW"/>
</dbReference>
<dbReference type="AlphaFoldDB" id="G0SGK1"/>
<proteinExistence type="predicted"/>
<dbReference type="OrthoDB" id="3879658at2759"/>
<keyword evidence="2" id="KW-0378">Hydrolase</keyword>
<dbReference type="GeneID" id="18260700"/>
<dbReference type="eggNOG" id="ENOG502S9PF">
    <property type="taxonomic scope" value="Eukaryota"/>
</dbReference>
<feature type="compositionally biased region" description="Low complexity" evidence="1">
    <location>
        <begin position="18"/>
        <end position="40"/>
    </location>
</feature>
<dbReference type="KEGG" id="cthr:CTHT_0066620"/>
<dbReference type="SUPFAM" id="SSF75005">
    <property type="entry name" value="Arabinanase/levansucrase/invertase"/>
    <property type="match status" value="1"/>
</dbReference>
<reference evidence="2 3" key="1">
    <citation type="journal article" date="2011" name="Cell">
        <title>Insight into structure and assembly of the nuclear pore complex by utilizing the genome of a eukaryotic thermophile.</title>
        <authorList>
            <person name="Amlacher S."/>
            <person name="Sarges P."/>
            <person name="Flemming D."/>
            <person name="van Noort V."/>
            <person name="Kunze R."/>
            <person name="Devos D.P."/>
            <person name="Arumugam M."/>
            <person name="Bork P."/>
            <person name="Hurt E."/>
        </authorList>
    </citation>
    <scope>NUCLEOTIDE SEQUENCE [LARGE SCALE GENOMIC DNA]</scope>
    <source>
        <strain evidence="3">DSM 1495 / CBS 144.50 / IMI 039719</strain>
    </source>
</reference>
<accession>G0SGK1</accession>
<name>G0SGK1_CHATD</name>
<dbReference type="Proteomes" id="UP000008066">
    <property type="component" value="Unassembled WGS sequence"/>
</dbReference>
<evidence type="ECO:0000313" key="2">
    <source>
        <dbReference type="EMBL" id="EGS17340.1"/>
    </source>
</evidence>
<gene>
    <name evidence="2" type="ORF">CTHT_0066620</name>
</gene>
<organism evidence="3">
    <name type="scientific">Chaetomium thermophilum (strain DSM 1495 / CBS 144.50 / IMI 039719)</name>
    <name type="common">Thermochaetoides thermophila</name>
    <dbReference type="NCBI Taxonomy" id="759272"/>
    <lineage>
        <taxon>Eukaryota</taxon>
        <taxon>Fungi</taxon>
        <taxon>Dikarya</taxon>
        <taxon>Ascomycota</taxon>
        <taxon>Pezizomycotina</taxon>
        <taxon>Sordariomycetes</taxon>
        <taxon>Sordariomycetidae</taxon>
        <taxon>Sordariales</taxon>
        <taxon>Chaetomiaceae</taxon>
        <taxon>Thermochaetoides</taxon>
    </lineage>
</organism>
<feature type="region of interest" description="Disordered" evidence="1">
    <location>
        <begin position="1"/>
        <end position="43"/>
    </location>
</feature>
<dbReference type="Gene3D" id="2.115.10.20">
    <property type="entry name" value="Glycosyl hydrolase domain, family 43"/>
    <property type="match status" value="1"/>
</dbReference>
<keyword evidence="3" id="KW-1185">Reference proteome</keyword>
<dbReference type="HOGENOM" id="CLU_009397_8_0_1"/>
<protein>
    <submittedName>
        <fullName evidence="2">Hydrolase-like protein</fullName>
    </submittedName>
</protein>